<protein>
    <submittedName>
        <fullName evidence="2">(salmon louse) hypothetical protein</fullName>
    </submittedName>
</protein>
<proteinExistence type="predicted"/>
<evidence type="ECO:0000313" key="2">
    <source>
        <dbReference type="EMBL" id="CAF3023539.1"/>
    </source>
</evidence>
<dbReference type="AlphaFoldDB" id="A0A7R8HD50"/>
<dbReference type="GO" id="GO:0008083">
    <property type="term" value="F:growth factor activity"/>
    <property type="evidence" value="ECO:0007669"/>
    <property type="project" value="InterPro"/>
</dbReference>
<evidence type="ECO:0000313" key="3">
    <source>
        <dbReference type="Proteomes" id="UP000675881"/>
    </source>
</evidence>
<gene>
    <name evidence="2" type="ORF">LSAA_14170</name>
</gene>
<dbReference type="Gene3D" id="1.10.287.1490">
    <property type="match status" value="1"/>
</dbReference>
<keyword evidence="3" id="KW-1185">Reference proteome</keyword>
<organism evidence="2 3">
    <name type="scientific">Lepeophtheirus salmonis</name>
    <name type="common">Salmon louse</name>
    <name type="synonym">Caligus salmonis</name>
    <dbReference type="NCBI Taxonomy" id="72036"/>
    <lineage>
        <taxon>Eukaryota</taxon>
        <taxon>Metazoa</taxon>
        <taxon>Ecdysozoa</taxon>
        <taxon>Arthropoda</taxon>
        <taxon>Crustacea</taxon>
        <taxon>Multicrustacea</taxon>
        <taxon>Hexanauplia</taxon>
        <taxon>Copepoda</taxon>
        <taxon>Siphonostomatoida</taxon>
        <taxon>Caligidae</taxon>
        <taxon>Lepeophtheirus</taxon>
    </lineage>
</organism>
<dbReference type="OrthoDB" id="654191at2759"/>
<evidence type="ECO:0000259" key="1">
    <source>
        <dbReference type="Pfam" id="PF01091"/>
    </source>
</evidence>
<dbReference type="Pfam" id="PF01091">
    <property type="entry name" value="PTN_MK_C"/>
    <property type="match status" value="1"/>
</dbReference>
<dbReference type="SUPFAM" id="SSF90257">
    <property type="entry name" value="Myosin rod fragments"/>
    <property type="match status" value="1"/>
</dbReference>
<reference evidence="2" key="1">
    <citation type="submission" date="2021-02" db="EMBL/GenBank/DDBJ databases">
        <authorList>
            <person name="Bekaert M."/>
        </authorList>
    </citation>
    <scope>NUCLEOTIDE SEQUENCE</scope>
    <source>
        <strain evidence="2">IoA-00</strain>
    </source>
</reference>
<accession>A0A7R8HD50</accession>
<dbReference type="Proteomes" id="UP000675881">
    <property type="component" value="Chromosome 8"/>
</dbReference>
<dbReference type="InterPro" id="IPR038130">
    <property type="entry name" value="PTN/MK_C_dom_sf"/>
</dbReference>
<sequence length="253" mass="29725">MNWNIFALIGFLCCFQITLATNKQQTNEGYQVDSKGEVPEYSYKSGCKYQETPWSDCDPFEFVQWRVRPLINGGAECEPKKNDTKQCGLDQLAPGTKWLLAEHKKCISELEHLKDIIGDLHRWVDLIHERGQAMFNAFNELKKHLEDIQQQIIGLHRVNHDNEVIINRLKKELDEWKGKARKFQVELDELKTKYMELERQHNKMKREFSSCSSERAQCNAEQTTYESKISNIVQENRQLKSQLINAEKYKDLV</sequence>
<name>A0A7R8HD50_LEPSM</name>
<dbReference type="Gene3D" id="2.30.90.10">
    <property type="entry name" value="Heparin-binding Growth Factor, Midkine, Chain A- C-terminal Domain"/>
    <property type="match status" value="1"/>
</dbReference>
<dbReference type="InterPro" id="IPR020090">
    <property type="entry name" value="PTN/MK_C_dom"/>
</dbReference>
<dbReference type="EMBL" id="HG994587">
    <property type="protein sequence ID" value="CAF3023539.1"/>
    <property type="molecule type" value="Genomic_DNA"/>
</dbReference>
<feature type="domain" description="Pleiotrophin/Midkine C-terminal" evidence="1">
    <location>
        <begin position="45"/>
        <end position="88"/>
    </location>
</feature>